<evidence type="ECO:0000313" key="2">
    <source>
        <dbReference type="EMBL" id="MTW02886.1"/>
    </source>
</evidence>
<organism evidence="2 3">
    <name type="scientific">Pseudoduganella ginsengisoli</name>
    <dbReference type="NCBI Taxonomy" id="1462440"/>
    <lineage>
        <taxon>Bacteria</taxon>
        <taxon>Pseudomonadati</taxon>
        <taxon>Pseudomonadota</taxon>
        <taxon>Betaproteobacteria</taxon>
        <taxon>Burkholderiales</taxon>
        <taxon>Oxalobacteraceae</taxon>
        <taxon>Telluria group</taxon>
        <taxon>Pseudoduganella</taxon>
    </lineage>
</organism>
<sequence length="479" mass="52424">MAWRRRRHQSGRLTVEIPAIPSLRFDNRTGFDALHFDTLDQNGVAFHVITAKTGYTLSPGATPGQAYLTPAAALLHVADVHYEDNLDRSVRYESDLAPYKPLCDVVVIGAAYPPQGGKRPSFDIALRVQRPDLPPALPERPRPLNPWQPLSPEVYQQWQKDLACAAPRPGALLVDKTLRIHGERHLHRLAAPLRWVHGTPWRLDSAAACTPLPLRYEYAFGGECRAEASDAWAANIPASHRLTPEQQASYPDTAPAPVAHDSCQSNPVGCGFTRDWFALACGMETLPAPRIEYPVQPLTARAFWDAACGKHTIPAAGMGFVGRGWLPRRNLIGQVELKTTWHEDEVPLLPKDFDFRYWNGAPDDQQCPHLEGGERFTLTNLCPAGAPYAVTGADGNRTFTFALPQQALFILAAGADGVLAAQPLAIDTVVIDLDNGAVELTWRLALLADGTFDEVRLHHAGTPEALARLNELTSAAALS</sequence>
<accession>A0A6L6Q068</accession>
<reference evidence="2 3" key="1">
    <citation type="submission" date="2019-11" db="EMBL/GenBank/DDBJ databases">
        <title>Type strains purchased from KCTC, JCM and DSMZ.</title>
        <authorList>
            <person name="Lu H."/>
        </authorList>
    </citation>
    <scope>NUCLEOTIDE SEQUENCE [LARGE SCALE GENOMIC DNA]</scope>
    <source>
        <strain evidence="2 3">KCTC 42409</strain>
    </source>
</reference>
<gene>
    <name evidence="2" type="ORF">GM668_12410</name>
</gene>
<protein>
    <submittedName>
        <fullName evidence="2">DUF2169 domain-containing protein</fullName>
    </submittedName>
</protein>
<evidence type="ECO:0000259" key="1">
    <source>
        <dbReference type="Pfam" id="PF09937"/>
    </source>
</evidence>
<dbReference type="InterPro" id="IPR018683">
    <property type="entry name" value="DUF2169"/>
</dbReference>
<dbReference type="EMBL" id="WNLA01000006">
    <property type="protein sequence ID" value="MTW02886.1"/>
    <property type="molecule type" value="Genomic_DNA"/>
</dbReference>
<evidence type="ECO:0000313" key="3">
    <source>
        <dbReference type="Proteomes" id="UP000484015"/>
    </source>
</evidence>
<comment type="caution">
    <text evidence="2">The sequence shown here is derived from an EMBL/GenBank/DDBJ whole genome shotgun (WGS) entry which is preliminary data.</text>
</comment>
<dbReference type="Proteomes" id="UP000484015">
    <property type="component" value="Unassembled WGS sequence"/>
</dbReference>
<name>A0A6L6Q068_9BURK</name>
<dbReference type="AlphaFoldDB" id="A0A6L6Q068"/>
<keyword evidence="3" id="KW-1185">Reference proteome</keyword>
<feature type="domain" description="DUF2169" evidence="1">
    <location>
        <begin position="45"/>
        <end position="443"/>
    </location>
</feature>
<proteinExistence type="predicted"/>
<dbReference type="Pfam" id="PF09937">
    <property type="entry name" value="DUF2169"/>
    <property type="match status" value="1"/>
</dbReference>